<proteinExistence type="inferred from homology"/>
<evidence type="ECO:0000259" key="5">
    <source>
        <dbReference type="Pfam" id="PF18209"/>
    </source>
</evidence>
<dbReference type="AlphaFoldDB" id="A0A654EJE1"/>
<gene>
    <name evidence="6" type="ORF">AN1_LOCUS1162</name>
</gene>
<name>A0A654EJE1_ARATH</name>
<dbReference type="KEGG" id="ath:AT1G10715"/>
<protein>
    <recommendedName>
        <fullName evidence="5">Embryo surrounding factor 1 brassicaceae domain-containing protein</fullName>
    </recommendedName>
</protein>
<evidence type="ECO:0000256" key="4">
    <source>
        <dbReference type="SAM" id="SignalP"/>
    </source>
</evidence>
<dbReference type="Proteomes" id="UP000426265">
    <property type="component" value="Unassembled WGS sequence"/>
</dbReference>
<dbReference type="RefSeq" id="NP_001322373.1">
    <property type="nucleotide sequence ID" value="NM_001331924.1"/>
</dbReference>
<feature type="chain" id="PRO_5025016626" description="Embryo surrounding factor 1 brassicaceae domain-containing protein" evidence="4">
    <location>
        <begin position="26"/>
        <end position="86"/>
    </location>
</feature>
<feature type="domain" description="Embryo surrounding factor 1 brassicaceae" evidence="5">
    <location>
        <begin position="32"/>
        <end position="85"/>
    </location>
</feature>
<evidence type="ECO:0000256" key="2">
    <source>
        <dbReference type="ARBA" id="ARBA00022729"/>
    </source>
</evidence>
<keyword evidence="2 4" id="KW-0732">Signal</keyword>
<evidence type="ECO:0000256" key="3">
    <source>
        <dbReference type="ARBA" id="ARBA00023157"/>
    </source>
</evidence>
<dbReference type="Pfam" id="PF18209">
    <property type="entry name" value="ESF1"/>
    <property type="match status" value="1"/>
</dbReference>
<sequence>MKSHIAIICIIMLSFFSMHEYRCVGSTIGRSSKIYIPLCFHNNCIHPFKDDCWCCLAAGTKKDWCWLEKDFPDAKELCMKTCTRKI</sequence>
<dbReference type="ExpressionAtlas" id="A0A654EJE1">
    <property type="expression patterns" value="baseline"/>
</dbReference>
<keyword evidence="3" id="KW-1015">Disulfide bond</keyword>
<dbReference type="InterPro" id="IPR041608">
    <property type="entry name" value="ESF1_brassicaceae"/>
</dbReference>
<reference evidence="6 7" key="1">
    <citation type="submission" date="2019-11" db="EMBL/GenBank/DDBJ databases">
        <authorList>
            <person name="Jiao W.-B."/>
            <person name="Schneeberger K."/>
        </authorList>
    </citation>
    <scope>NUCLEOTIDE SEQUENCE [LARGE SCALE GENOMIC DNA]</scope>
    <source>
        <strain evidence="7">cv. An-1</strain>
    </source>
</reference>
<dbReference type="SMR" id="A0A654EJE1"/>
<feature type="signal peptide" evidence="4">
    <location>
        <begin position="1"/>
        <end position="25"/>
    </location>
</feature>
<evidence type="ECO:0000313" key="7">
    <source>
        <dbReference type="Proteomes" id="UP000426265"/>
    </source>
</evidence>
<evidence type="ECO:0000313" key="6">
    <source>
        <dbReference type="EMBL" id="VYS45661.1"/>
    </source>
</evidence>
<dbReference type="GO" id="GO:0010098">
    <property type="term" value="P:suspensor development"/>
    <property type="evidence" value="ECO:0007669"/>
    <property type="project" value="InterPro"/>
</dbReference>
<accession>A0A654EJE1</accession>
<dbReference type="EMBL" id="CACRSJ010000104">
    <property type="protein sequence ID" value="VYS45661.1"/>
    <property type="molecule type" value="Genomic_DNA"/>
</dbReference>
<comment type="similarity">
    <text evidence="1">Belongs to the MEG family.</text>
</comment>
<organism evidence="6 7">
    <name type="scientific">Arabidopsis thaliana</name>
    <name type="common">Mouse-ear cress</name>
    <dbReference type="NCBI Taxonomy" id="3702"/>
    <lineage>
        <taxon>Eukaryota</taxon>
        <taxon>Viridiplantae</taxon>
        <taxon>Streptophyta</taxon>
        <taxon>Embryophyta</taxon>
        <taxon>Tracheophyta</taxon>
        <taxon>Spermatophyta</taxon>
        <taxon>Magnoliopsida</taxon>
        <taxon>eudicotyledons</taxon>
        <taxon>Gunneridae</taxon>
        <taxon>Pentapetalae</taxon>
        <taxon>rosids</taxon>
        <taxon>malvids</taxon>
        <taxon>Brassicales</taxon>
        <taxon>Brassicaceae</taxon>
        <taxon>Camelineae</taxon>
        <taxon>Arabidopsis</taxon>
    </lineage>
</organism>
<evidence type="ECO:0000256" key="1">
    <source>
        <dbReference type="ARBA" id="ARBA00010149"/>
    </source>
</evidence>